<dbReference type="EMBL" id="JAUEPR010000055">
    <property type="protein sequence ID" value="KAK0471077.1"/>
    <property type="molecule type" value="Genomic_DNA"/>
</dbReference>
<reference evidence="1" key="1">
    <citation type="submission" date="2023-06" db="EMBL/GenBank/DDBJ databases">
        <authorList>
            <consortium name="Lawrence Berkeley National Laboratory"/>
            <person name="Ahrendt S."/>
            <person name="Sahu N."/>
            <person name="Indic B."/>
            <person name="Wong-Bajracharya J."/>
            <person name="Merenyi Z."/>
            <person name="Ke H.-M."/>
            <person name="Monk M."/>
            <person name="Kocsube S."/>
            <person name="Drula E."/>
            <person name="Lipzen A."/>
            <person name="Balint B."/>
            <person name="Henrissat B."/>
            <person name="Andreopoulos B."/>
            <person name="Martin F.M."/>
            <person name="Harder C.B."/>
            <person name="Rigling D."/>
            <person name="Ford K.L."/>
            <person name="Foster G.D."/>
            <person name="Pangilinan J."/>
            <person name="Papanicolaou A."/>
            <person name="Barry K."/>
            <person name="LaButti K."/>
            <person name="Viragh M."/>
            <person name="Koriabine M."/>
            <person name="Yan M."/>
            <person name="Riley R."/>
            <person name="Champramary S."/>
            <person name="Plett K.L."/>
            <person name="Tsai I.J."/>
            <person name="Slot J."/>
            <person name="Sipos G."/>
            <person name="Plett J."/>
            <person name="Nagy L.G."/>
            <person name="Grigoriev I.V."/>
        </authorList>
    </citation>
    <scope>NUCLEOTIDE SEQUENCE</scope>
    <source>
        <strain evidence="1">ICMP 16352</strain>
    </source>
</reference>
<gene>
    <name evidence="1" type="ORF">IW261DRAFT_912899</name>
</gene>
<dbReference type="Proteomes" id="UP001175227">
    <property type="component" value="Unassembled WGS sequence"/>
</dbReference>
<evidence type="ECO:0000313" key="1">
    <source>
        <dbReference type="EMBL" id="KAK0471077.1"/>
    </source>
</evidence>
<keyword evidence="2" id="KW-1185">Reference proteome</keyword>
<name>A0AA39NSK1_9AGAR</name>
<evidence type="ECO:0000313" key="2">
    <source>
        <dbReference type="Proteomes" id="UP001175227"/>
    </source>
</evidence>
<comment type="caution">
    <text evidence="1">The sequence shown here is derived from an EMBL/GenBank/DDBJ whole genome shotgun (WGS) entry which is preliminary data.</text>
</comment>
<proteinExistence type="predicted"/>
<organism evidence="1 2">
    <name type="scientific">Armillaria novae-zelandiae</name>
    <dbReference type="NCBI Taxonomy" id="153914"/>
    <lineage>
        <taxon>Eukaryota</taxon>
        <taxon>Fungi</taxon>
        <taxon>Dikarya</taxon>
        <taxon>Basidiomycota</taxon>
        <taxon>Agaricomycotina</taxon>
        <taxon>Agaricomycetes</taxon>
        <taxon>Agaricomycetidae</taxon>
        <taxon>Agaricales</taxon>
        <taxon>Marasmiineae</taxon>
        <taxon>Physalacriaceae</taxon>
        <taxon>Armillaria</taxon>
    </lineage>
</organism>
<dbReference type="AlphaFoldDB" id="A0AA39NSK1"/>
<sequence length="132" mass="14794">MSKSMVSSGMVLVTSAFPSCAMISRSIAVLMHSIKDQDPYLSPAISTEDWQEEDFCPPRCINVREVWCAHGFRGWYGLSGPFRCDTQRGTQKEAKGGLRCLPYHHEINEQLSSKLHAKSNLGRRGCDSPLKF</sequence>
<protein>
    <submittedName>
        <fullName evidence="1">Uncharacterized protein</fullName>
    </submittedName>
</protein>
<accession>A0AA39NSK1</accession>